<dbReference type="Proteomes" id="UP001164250">
    <property type="component" value="Chromosome 13"/>
</dbReference>
<protein>
    <submittedName>
        <fullName evidence="1">Uncharacterized protein</fullName>
    </submittedName>
</protein>
<keyword evidence="2" id="KW-1185">Reference proteome</keyword>
<accession>A0ACC0ZXP7</accession>
<proteinExistence type="predicted"/>
<name>A0ACC0ZXP7_9ROSI</name>
<reference evidence="2" key="1">
    <citation type="journal article" date="2023" name="G3 (Bethesda)">
        <title>Genome assembly and association tests identify interacting loci associated with vigor, precocity, and sex in interspecific pistachio rootstocks.</title>
        <authorList>
            <person name="Palmer W."/>
            <person name="Jacygrad E."/>
            <person name="Sagayaradj S."/>
            <person name="Cavanaugh K."/>
            <person name="Han R."/>
            <person name="Bertier L."/>
            <person name="Beede B."/>
            <person name="Kafkas S."/>
            <person name="Golino D."/>
            <person name="Preece J."/>
            <person name="Michelmore R."/>
        </authorList>
    </citation>
    <scope>NUCLEOTIDE SEQUENCE [LARGE SCALE GENOMIC DNA]</scope>
</reference>
<organism evidence="1 2">
    <name type="scientific">Pistacia atlantica</name>
    <dbReference type="NCBI Taxonomy" id="434234"/>
    <lineage>
        <taxon>Eukaryota</taxon>
        <taxon>Viridiplantae</taxon>
        <taxon>Streptophyta</taxon>
        <taxon>Embryophyta</taxon>
        <taxon>Tracheophyta</taxon>
        <taxon>Spermatophyta</taxon>
        <taxon>Magnoliopsida</taxon>
        <taxon>eudicotyledons</taxon>
        <taxon>Gunneridae</taxon>
        <taxon>Pentapetalae</taxon>
        <taxon>rosids</taxon>
        <taxon>malvids</taxon>
        <taxon>Sapindales</taxon>
        <taxon>Anacardiaceae</taxon>
        <taxon>Pistacia</taxon>
    </lineage>
</organism>
<comment type="caution">
    <text evidence="1">The sequence shown here is derived from an EMBL/GenBank/DDBJ whole genome shotgun (WGS) entry which is preliminary data.</text>
</comment>
<sequence>MLKTAWVSGLIQTALHADFFYYYFKRYISISDQLLLKLGSCQHNLLAFTLLEEPREAEAACLH</sequence>
<evidence type="ECO:0000313" key="2">
    <source>
        <dbReference type="Proteomes" id="UP001164250"/>
    </source>
</evidence>
<dbReference type="EMBL" id="CM047909">
    <property type="protein sequence ID" value="KAJ0079758.1"/>
    <property type="molecule type" value="Genomic_DNA"/>
</dbReference>
<evidence type="ECO:0000313" key="1">
    <source>
        <dbReference type="EMBL" id="KAJ0079758.1"/>
    </source>
</evidence>
<gene>
    <name evidence="1" type="ORF">Patl1_24440</name>
</gene>